<protein>
    <submittedName>
        <fullName evidence="1">Uncharacterized protein</fullName>
    </submittedName>
</protein>
<evidence type="ECO:0000313" key="1">
    <source>
        <dbReference type="EMBL" id="CUN23171.1"/>
    </source>
</evidence>
<sequence length="98" mass="11319">MRLSEDDLLVVLSMRGYDLYNNPYKYSVDSQSTYRLTLSREEEDVVAKDRVRRAFNQSEDAAKIVNASLQHIYQDYTVMVTLKNKISGDTVSFSVLNE</sequence>
<gene>
    <name evidence="1" type="ORF">ERS852429_02728</name>
</gene>
<name>A0A173V7N7_PARDI</name>
<reference evidence="1 2" key="1">
    <citation type="submission" date="2015-09" db="EMBL/GenBank/DDBJ databases">
        <authorList>
            <consortium name="Pathogen Informatics"/>
        </authorList>
    </citation>
    <scope>NUCLEOTIDE SEQUENCE [LARGE SCALE GENOMIC DNA]</scope>
    <source>
        <strain evidence="1 2">2789STDY5608872</strain>
    </source>
</reference>
<organism evidence="1 2">
    <name type="scientific">Parabacteroides distasonis</name>
    <dbReference type="NCBI Taxonomy" id="823"/>
    <lineage>
        <taxon>Bacteria</taxon>
        <taxon>Pseudomonadati</taxon>
        <taxon>Bacteroidota</taxon>
        <taxon>Bacteroidia</taxon>
        <taxon>Bacteroidales</taxon>
        <taxon>Tannerellaceae</taxon>
        <taxon>Parabacteroides</taxon>
    </lineage>
</organism>
<dbReference type="EMBL" id="CYXP01000006">
    <property type="protein sequence ID" value="CUN23171.1"/>
    <property type="molecule type" value="Genomic_DNA"/>
</dbReference>
<evidence type="ECO:0000313" key="2">
    <source>
        <dbReference type="Proteomes" id="UP000095591"/>
    </source>
</evidence>
<dbReference type="Proteomes" id="UP000095591">
    <property type="component" value="Unassembled WGS sequence"/>
</dbReference>
<dbReference type="AlphaFoldDB" id="A0A173V7N7"/>
<proteinExistence type="predicted"/>
<accession>A0A173V7N7</accession>